<dbReference type="RefSeq" id="WP_117312625.1">
    <property type="nucleotide sequence ID" value="NZ_JBHRUJ010000017.1"/>
</dbReference>
<evidence type="ECO:0000313" key="2">
    <source>
        <dbReference type="EMBL" id="MFC3212028.1"/>
    </source>
</evidence>
<comment type="caution">
    <text evidence="2">The sequence shown here is derived from an EMBL/GenBank/DDBJ whole genome shotgun (WGS) entry which is preliminary data.</text>
</comment>
<feature type="transmembrane region" description="Helical" evidence="1">
    <location>
        <begin position="87"/>
        <end position="109"/>
    </location>
</feature>
<organism evidence="2 3">
    <name type="scientific">Planomicrobium okeanokoites</name>
    <name type="common">Planococcus okeanokoites</name>
    <name type="synonym">Flavobacterium okeanokoites</name>
    <dbReference type="NCBI Taxonomy" id="244"/>
    <lineage>
        <taxon>Bacteria</taxon>
        <taxon>Bacillati</taxon>
        <taxon>Bacillota</taxon>
        <taxon>Bacilli</taxon>
        <taxon>Bacillales</taxon>
        <taxon>Caryophanaceae</taxon>
        <taxon>Planomicrobium</taxon>
    </lineage>
</organism>
<feature type="transmembrane region" description="Helical" evidence="1">
    <location>
        <begin position="59"/>
        <end position="81"/>
    </location>
</feature>
<evidence type="ECO:0000313" key="3">
    <source>
        <dbReference type="Proteomes" id="UP001595625"/>
    </source>
</evidence>
<keyword evidence="1" id="KW-0812">Transmembrane</keyword>
<dbReference type="InterPro" id="IPR019649">
    <property type="entry name" value="DUF2512"/>
</dbReference>
<sequence length="131" mass="14831">MKYIEALLIKFAMIFSVLFVILGLAFGVELYEIFIISLIITAVGFVGDLIIYPKTSNKIATAGDFVLVFLAVWLLGLWLIANPDFSLIMAALFSALLIAAGEWFFHIYLTKRVWEQKETSHTTEHDEPRQS</sequence>
<feature type="transmembrane region" description="Helical" evidence="1">
    <location>
        <begin position="33"/>
        <end position="52"/>
    </location>
</feature>
<keyword evidence="1" id="KW-0472">Membrane</keyword>
<dbReference type="Proteomes" id="UP001595625">
    <property type="component" value="Unassembled WGS sequence"/>
</dbReference>
<name>A0ABV7KS31_PLAOK</name>
<protein>
    <submittedName>
        <fullName evidence="2">DUF2512 family protein</fullName>
    </submittedName>
</protein>
<accession>A0ABV7KS31</accession>
<dbReference type="Pfam" id="PF10710">
    <property type="entry name" value="DUF2512"/>
    <property type="match status" value="1"/>
</dbReference>
<evidence type="ECO:0000256" key="1">
    <source>
        <dbReference type="SAM" id="Phobius"/>
    </source>
</evidence>
<keyword evidence="1" id="KW-1133">Transmembrane helix</keyword>
<gene>
    <name evidence="2" type="ORF">ACFOEJ_13140</name>
</gene>
<keyword evidence="3" id="KW-1185">Reference proteome</keyword>
<reference evidence="3" key="1">
    <citation type="journal article" date="2019" name="Int. J. Syst. Evol. Microbiol.">
        <title>The Global Catalogue of Microorganisms (GCM) 10K type strain sequencing project: providing services to taxonomists for standard genome sequencing and annotation.</title>
        <authorList>
            <consortium name="The Broad Institute Genomics Platform"/>
            <consortium name="The Broad Institute Genome Sequencing Center for Infectious Disease"/>
            <person name="Wu L."/>
            <person name="Ma J."/>
        </authorList>
    </citation>
    <scope>NUCLEOTIDE SEQUENCE [LARGE SCALE GENOMIC DNA]</scope>
    <source>
        <strain evidence="3">CCM 320</strain>
    </source>
</reference>
<dbReference type="EMBL" id="JBHRUJ010000017">
    <property type="protein sequence ID" value="MFC3212028.1"/>
    <property type="molecule type" value="Genomic_DNA"/>
</dbReference>
<proteinExistence type="predicted"/>
<feature type="transmembrane region" description="Helical" evidence="1">
    <location>
        <begin position="7"/>
        <end position="27"/>
    </location>
</feature>